<feature type="compositionally biased region" description="Polar residues" evidence="1">
    <location>
        <begin position="1"/>
        <end position="12"/>
    </location>
</feature>
<feature type="region of interest" description="Disordered" evidence="1">
    <location>
        <begin position="1"/>
        <end position="209"/>
    </location>
</feature>
<feature type="region of interest" description="Disordered" evidence="1">
    <location>
        <begin position="249"/>
        <end position="270"/>
    </location>
</feature>
<keyword evidence="2" id="KW-0472">Membrane</keyword>
<name>A0ABP6D9Q2_9ACTN</name>
<proteinExistence type="predicted"/>
<organism evidence="3 4">
    <name type="scientific">Actinomadura fulvescens</name>
    <dbReference type="NCBI Taxonomy" id="46160"/>
    <lineage>
        <taxon>Bacteria</taxon>
        <taxon>Bacillati</taxon>
        <taxon>Actinomycetota</taxon>
        <taxon>Actinomycetes</taxon>
        <taxon>Streptosporangiales</taxon>
        <taxon>Thermomonosporaceae</taxon>
        <taxon>Actinomadura</taxon>
    </lineage>
</organism>
<accession>A0ABP6D9Q2</accession>
<keyword evidence="4" id="KW-1185">Reference proteome</keyword>
<feature type="compositionally biased region" description="Pro residues" evidence="1">
    <location>
        <begin position="41"/>
        <end position="52"/>
    </location>
</feature>
<dbReference type="Proteomes" id="UP001501509">
    <property type="component" value="Unassembled WGS sequence"/>
</dbReference>
<gene>
    <name evidence="3" type="ORF">GCM10010411_85830</name>
</gene>
<evidence type="ECO:0000256" key="2">
    <source>
        <dbReference type="SAM" id="Phobius"/>
    </source>
</evidence>
<keyword evidence="2" id="KW-1133">Transmembrane helix</keyword>
<feature type="compositionally biased region" description="Gly residues" evidence="1">
    <location>
        <begin position="60"/>
        <end position="178"/>
    </location>
</feature>
<comment type="caution">
    <text evidence="3">The sequence shown here is derived from an EMBL/GenBank/DDBJ whole genome shotgun (WGS) entry which is preliminary data.</text>
</comment>
<evidence type="ECO:0000313" key="4">
    <source>
        <dbReference type="Proteomes" id="UP001501509"/>
    </source>
</evidence>
<evidence type="ECO:0008006" key="5">
    <source>
        <dbReference type="Google" id="ProtNLM"/>
    </source>
</evidence>
<reference evidence="4" key="1">
    <citation type="journal article" date="2019" name="Int. J. Syst. Evol. Microbiol.">
        <title>The Global Catalogue of Microorganisms (GCM) 10K type strain sequencing project: providing services to taxonomists for standard genome sequencing and annotation.</title>
        <authorList>
            <consortium name="The Broad Institute Genomics Platform"/>
            <consortium name="The Broad Institute Genome Sequencing Center for Infectious Disease"/>
            <person name="Wu L."/>
            <person name="Ma J."/>
        </authorList>
    </citation>
    <scope>NUCLEOTIDE SEQUENCE [LARGE SCALE GENOMIC DNA]</scope>
    <source>
        <strain evidence="4">JCM 6833</strain>
    </source>
</reference>
<sequence length="440" mass="42485">MSGSHRNGNHGTDSGAYRHAGIDPRPGSGAHPTRDTSPGAPQSPAPGSPPPSSGGVHDTGAGGTPVTGSGGVHGTAPGGVHGTGPGGVPVTGAGGAQGTGPGGLPAIGPSGVYGPGSGGVQGTGPGGVPVTGSGGVQGTGPGGVPVIGPGGVQGTGPGGVPVTGAGGVHGTGSGGGIGQTDSGAMRGTGSRPMRESGSRRSGSGSHRIVRERPASRRWVFVLAGVVAGAAACVLAAFAIMSGLGVGERTHSGGEVANSGASDSTPLTKGERSLVPDACQLVGGELADRLAPNADRTQADNYQSNDRQNQCVWGAYTGDRKRQLTVELRAIAATGDKSATDAARASFETERKADESGKALLAGQELTEKRRLTDVGDDGYVVYSVDDGQGSGEAIANLRVGNVLVTVHYSGSNKGSPLGSSGAIDGALDAAKSAVTGLDAG</sequence>
<protein>
    <recommendedName>
        <fullName evidence="5">DUF3558 domain-containing protein</fullName>
    </recommendedName>
</protein>
<dbReference type="EMBL" id="BAAATD010000018">
    <property type="protein sequence ID" value="GAA2633967.1"/>
    <property type="molecule type" value="Genomic_DNA"/>
</dbReference>
<keyword evidence="2" id="KW-0812">Transmembrane</keyword>
<evidence type="ECO:0000256" key="1">
    <source>
        <dbReference type="SAM" id="MobiDB-lite"/>
    </source>
</evidence>
<feature type="transmembrane region" description="Helical" evidence="2">
    <location>
        <begin position="218"/>
        <end position="240"/>
    </location>
</feature>
<evidence type="ECO:0000313" key="3">
    <source>
        <dbReference type="EMBL" id="GAA2633967.1"/>
    </source>
</evidence>